<proteinExistence type="inferred from homology"/>
<dbReference type="InterPro" id="IPR036291">
    <property type="entry name" value="NAD(P)-bd_dom_sf"/>
</dbReference>
<evidence type="ECO:0000256" key="2">
    <source>
        <dbReference type="ARBA" id="ARBA00023002"/>
    </source>
</evidence>
<protein>
    <submittedName>
        <fullName evidence="3">Unannotated protein</fullName>
    </submittedName>
</protein>
<dbReference type="AlphaFoldDB" id="A0A6J6Z971"/>
<dbReference type="SUPFAM" id="SSF51735">
    <property type="entry name" value="NAD(P)-binding Rossmann-fold domains"/>
    <property type="match status" value="1"/>
</dbReference>
<dbReference type="EMBL" id="CAFABG010000001">
    <property type="protein sequence ID" value="CAB4818320.1"/>
    <property type="molecule type" value="Genomic_DNA"/>
</dbReference>
<gene>
    <name evidence="3" type="ORF">UFOPK3181_00044</name>
</gene>
<sequence length="254" mass="26551">MGSLSGKTILITGASKGIGCATTELLGIEGAYVIAHYGSDREGAIDATKNIPEDHKFIVQADLAQSGSPKKLWREALEWRGVIDVVIANAAIMPEAAFTDSDELWDATWEAAMSVNATAPAQLIREATKYFLENSGGSIIAISSWAAQRGAGNIKLGAYSASKAAIAALVKTIARAYGRDGIYAYLISPGVVRTGMSVASAITQGGEEKITATLAMGEWVPPKEIAEMVVFLATGASKHLSGGTIDVNGATYIR</sequence>
<dbReference type="CDD" id="cd05233">
    <property type="entry name" value="SDR_c"/>
    <property type="match status" value="1"/>
</dbReference>
<dbReference type="Gene3D" id="3.40.50.720">
    <property type="entry name" value="NAD(P)-binding Rossmann-like Domain"/>
    <property type="match status" value="1"/>
</dbReference>
<evidence type="ECO:0000313" key="3">
    <source>
        <dbReference type="EMBL" id="CAB4818320.1"/>
    </source>
</evidence>
<dbReference type="PRINTS" id="PR00080">
    <property type="entry name" value="SDRFAMILY"/>
</dbReference>
<dbReference type="InterPro" id="IPR002347">
    <property type="entry name" value="SDR_fam"/>
</dbReference>
<accession>A0A6J6Z971</accession>
<comment type="similarity">
    <text evidence="1">Belongs to the short-chain dehydrogenases/reductases (SDR) family.</text>
</comment>
<evidence type="ECO:0000256" key="1">
    <source>
        <dbReference type="ARBA" id="ARBA00006484"/>
    </source>
</evidence>
<keyword evidence="2" id="KW-0560">Oxidoreductase</keyword>
<dbReference type="PANTHER" id="PTHR43639">
    <property type="entry name" value="OXIDOREDUCTASE, SHORT-CHAIN DEHYDROGENASE/REDUCTASE FAMILY (AFU_ORTHOLOGUE AFUA_5G02870)"/>
    <property type="match status" value="1"/>
</dbReference>
<dbReference type="PRINTS" id="PR00081">
    <property type="entry name" value="GDHRDH"/>
</dbReference>
<dbReference type="Pfam" id="PF13561">
    <property type="entry name" value="adh_short_C2"/>
    <property type="match status" value="1"/>
</dbReference>
<organism evidence="3">
    <name type="scientific">freshwater metagenome</name>
    <dbReference type="NCBI Taxonomy" id="449393"/>
    <lineage>
        <taxon>unclassified sequences</taxon>
        <taxon>metagenomes</taxon>
        <taxon>ecological metagenomes</taxon>
    </lineage>
</organism>
<reference evidence="3" key="1">
    <citation type="submission" date="2020-05" db="EMBL/GenBank/DDBJ databases">
        <authorList>
            <person name="Chiriac C."/>
            <person name="Salcher M."/>
            <person name="Ghai R."/>
            <person name="Kavagutti S V."/>
        </authorList>
    </citation>
    <scope>NUCLEOTIDE SEQUENCE</scope>
</reference>
<dbReference type="PANTHER" id="PTHR43639:SF1">
    <property type="entry name" value="SHORT-CHAIN DEHYDROGENASE_REDUCTASE FAMILY PROTEIN"/>
    <property type="match status" value="1"/>
</dbReference>
<name>A0A6J6Z971_9ZZZZ</name>
<dbReference type="PROSITE" id="PS00061">
    <property type="entry name" value="ADH_SHORT"/>
    <property type="match status" value="1"/>
</dbReference>
<dbReference type="GO" id="GO:0016491">
    <property type="term" value="F:oxidoreductase activity"/>
    <property type="evidence" value="ECO:0007669"/>
    <property type="project" value="UniProtKB-KW"/>
</dbReference>
<dbReference type="InterPro" id="IPR020904">
    <property type="entry name" value="Sc_DH/Rdtase_CS"/>
</dbReference>